<evidence type="ECO:0000313" key="2">
    <source>
        <dbReference type="Proteomes" id="UP001194580"/>
    </source>
</evidence>
<keyword evidence="2" id="KW-1185">Reference proteome</keyword>
<dbReference type="Gene3D" id="3.80.10.10">
    <property type="entry name" value="Ribonuclease Inhibitor"/>
    <property type="match status" value="1"/>
</dbReference>
<comment type="caution">
    <text evidence="1">The sequence shown here is derived from an EMBL/GenBank/DDBJ whole genome shotgun (WGS) entry which is preliminary data.</text>
</comment>
<gene>
    <name evidence="1" type="ORF">BGZ95_008933</name>
</gene>
<proteinExistence type="predicted"/>
<dbReference type="Proteomes" id="UP001194580">
    <property type="component" value="Unassembled WGS sequence"/>
</dbReference>
<dbReference type="SUPFAM" id="SSF52047">
    <property type="entry name" value="RNI-like"/>
    <property type="match status" value="1"/>
</dbReference>
<accession>A0AAD4DFP0</accession>
<evidence type="ECO:0008006" key="3">
    <source>
        <dbReference type="Google" id="ProtNLM"/>
    </source>
</evidence>
<dbReference type="EMBL" id="JAAAIL010000494">
    <property type="protein sequence ID" value="KAG0275309.1"/>
    <property type="molecule type" value="Genomic_DNA"/>
</dbReference>
<dbReference type="InterPro" id="IPR032675">
    <property type="entry name" value="LRR_dom_sf"/>
</dbReference>
<organism evidence="1 2">
    <name type="scientific">Linnemannia exigua</name>
    <dbReference type="NCBI Taxonomy" id="604196"/>
    <lineage>
        <taxon>Eukaryota</taxon>
        <taxon>Fungi</taxon>
        <taxon>Fungi incertae sedis</taxon>
        <taxon>Mucoromycota</taxon>
        <taxon>Mortierellomycotina</taxon>
        <taxon>Mortierellomycetes</taxon>
        <taxon>Mortierellales</taxon>
        <taxon>Mortierellaceae</taxon>
        <taxon>Linnemannia</taxon>
    </lineage>
</organism>
<reference evidence="1" key="1">
    <citation type="journal article" date="2020" name="Fungal Divers.">
        <title>Resolving the Mortierellaceae phylogeny through synthesis of multi-gene phylogenetics and phylogenomics.</title>
        <authorList>
            <person name="Vandepol N."/>
            <person name="Liber J."/>
            <person name="Desiro A."/>
            <person name="Na H."/>
            <person name="Kennedy M."/>
            <person name="Barry K."/>
            <person name="Grigoriev I.V."/>
            <person name="Miller A.N."/>
            <person name="O'Donnell K."/>
            <person name="Stajich J.E."/>
            <person name="Bonito G."/>
        </authorList>
    </citation>
    <scope>NUCLEOTIDE SEQUENCE</scope>
    <source>
        <strain evidence="1">NRRL 28262</strain>
    </source>
</reference>
<protein>
    <recommendedName>
        <fullName evidence="3">F-box protein</fullName>
    </recommendedName>
</protein>
<name>A0AAD4DFP0_9FUNG</name>
<sequence length="356" mass="40415">MSSAYLDSEDFQGLQQLQHLKLYDWDVSHGRLTKALGSVSHVLKTLQLHKVKGLCPEDLIPRPSRRLPGGRHIDVDCSDNNIINNVKETINYNRLLTLPHLEHLCVNIEHDRPSLAIVRVLAMCCPNLEHLSIETTDAFKGIPLANTLRIHCPKLAFLAFNCGIQLEHNAAYLIRHCCSEPRLAGIDVSVNSSSGGLETAILYHASTLRHLKITWWGDQHINSEELVRLLVGCQYLETLSLNFAGEVYVSDRLLEVMSIIPWGGQLQELRLHLPAAPDKRNVPSHRMLMESDKGMLRRPAEGWELKPPSTFPDRQRYLGMNPVRLASLFRSVQQMGCLKEFLYNMVMFSRVDEFCP</sequence>
<evidence type="ECO:0000313" key="1">
    <source>
        <dbReference type="EMBL" id="KAG0275309.1"/>
    </source>
</evidence>
<dbReference type="AlphaFoldDB" id="A0AAD4DFP0"/>